<protein>
    <submittedName>
        <fullName evidence="4">Hpt domain-containing protein</fullName>
    </submittedName>
</protein>
<dbReference type="InterPro" id="IPR036641">
    <property type="entry name" value="HPT_dom_sf"/>
</dbReference>
<dbReference type="GO" id="GO:0004672">
    <property type="term" value="F:protein kinase activity"/>
    <property type="evidence" value="ECO:0007669"/>
    <property type="project" value="UniProtKB-ARBA"/>
</dbReference>
<dbReference type="SUPFAM" id="SSF47226">
    <property type="entry name" value="Histidine-containing phosphotransfer domain, HPT domain"/>
    <property type="match status" value="1"/>
</dbReference>
<keyword evidence="1" id="KW-0902">Two-component regulatory system</keyword>
<evidence type="ECO:0000256" key="2">
    <source>
        <dbReference type="PROSITE-ProRule" id="PRU00110"/>
    </source>
</evidence>
<comment type="caution">
    <text evidence="4">The sequence shown here is derived from an EMBL/GenBank/DDBJ whole genome shotgun (WGS) entry which is preliminary data.</text>
</comment>
<dbReference type="PROSITE" id="PS50894">
    <property type="entry name" value="HPT"/>
    <property type="match status" value="1"/>
</dbReference>
<name>A0A369XN23_9PROT</name>
<evidence type="ECO:0000256" key="1">
    <source>
        <dbReference type="ARBA" id="ARBA00023012"/>
    </source>
</evidence>
<keyword evidence="2" id="KW-0597">Phosphoprotein</keyword>
<dbReference type="InterPro" id="IPR008207">
    <property type="entry name" value="Sig_transdc_His_kin_Hpt_dom"/>
</dbReference>
<dbReference type="AlphaFoldDB" id="A0A369XN23"/>
<dbReference type="EMBL" id="QPGA01000007">
    <property type="protein sequence ID" value="RDE51523.1"/>
    <property type="molecule type" value="Genomic_DNA"/>
</dbReference>
<dbReference type="Gene3D" id="1.20.120.160">
    <property type="entry name" value="HPT domain"/>
    <property type="match status" value="1"/>
</dbReference>
<proteinExistence type="predicted"/>
<organism evidence="4 5">
    <name type="scientific">Candidatus Accumulibacter meliphilus</name>
    <dbReference type="NCBI Taxonomy" id="2211374"/>
    <lineage>
        <taxon>Bacteria</taxon>
        <taxon>Pseudomonadati</taxon>
        <taxon>Pseudomonadota</taxon>
        <taxon>Betaproteobacteria</taxon>
        <taxon>Candidatus Accumulibacter</taxon>
    </lineage>
</organism>
<evidence type="ECO:0000259" key="3">
    <source>
        <dbReference type="PROSITE" id="PS50894"/>
    </source>
</evidence>
<accession>A0A369XN23</accession>
<dbReference type="Proteomes" id="UP000253831">
    <property type="component" value="Unassembled WGS sequence"/>
</dbReference>
<reference evidence="4 5" key="1">
    <citation type="submission" date="2018-05" db="EMBL/GenBank/DDBJ databases">
        <title>Integrated omic analyses show evidence that a Ca. Accumulibacter phosphatis strain performs denitrification under micro-aerobic conditions.</title>
        <authorList>
            <person name="Camejo P.Y."/>
            <person name="Katherine M.D."/>
            <person name="Daniel N.R."/>
        </authorList>
    </citation>
    <scope>NUCLEOTIDE SEQUENCE [LARGE SCALE GENOMIC DNA]</scope>
    <source>
        <strain evidence="4">UW-LDO-IC</strain>
    </source>
</reference>
<evidence type="ECO:0000313" key="4">
    <source>
        <dbReference type="EMBL" id="RDE51523.1"/>
    </source>
</evidence>
<evidence type="ECO:0000313" key="5">
    <source>
        <dbReference type="Proteomes" id="UP000253831"/>
    </source>
</evidence>
<feature type="domain" description="HPt" evidence="3">
    <location>
        <begin position="16"/>
        <end position="119"/>
    </location>
</feature>
<dbReference type="GO" id="GO:0000160">
    <property type="term" value="P:phosphorelay signal transduction system"/>
    <property type="evidence" value="ECO:0007669"/>
    <property type="project" value="UniProtKB-KW"/>
</dbReference>
<sequence length="119" mass="12896">MTFMIWAVSIVMTVSKPFSRERLLATLQRWLPLATTATQTAAAAGDAEALRRSAHALKSSSANVGPEQLAKLCRERETLARKEAEDGAKPLLEVVEFELPRVLALLATILAESPDHATA</sequence>
<dbReference type="Pfam" id="PF01627">
    <property type="entry name" value="Hpt"/>
    <property type="match status" value="1"/>
</dbReference>
<feature type="modified residue" description="Phosphohistidine" evidence="2">
    <location>
        <position position="55"/>
    </location>
</feature>
<gene>
    <name evidence="4" type="ORF">DVS81_06185</name>
</gene>